<feature type="domain" description="Helicase ATP-binding" evidence="8">
    <location>
        <begin position="39"/>
        <end position="210"/>
    </location>
</feature>
<dbReference type="SMART" id="SM00487">
    <property type="entry name" value="DEXDc"/>
    <property type="match status" value="1"/>
</dbReference>
<keyword evidence="3 7" id="KW-0347">Helicase</keyword>
<name>A0ABW8NEP5_9GAMM</name>
<evidence type="ECO:0000256" key="6">
    <source>
        <dbReference type="PROSITE-ProRule" id="PRU00552"/>
    </source>
</evidence>
<dbReference type="GO" id="GO:0016787">
    <property type="term" value="F:hydrolase activity"/>
    <property type="evidence" value="ECO:0007669"/>
    <property type="project" value="UniProtKB-KW"/>
</dbReference>
<dbReference type="NCBIfam" id="NF008744">
    <property type="entry name" value="PRK11776.1"/>
    <property type="match status" value="1"/>
</dbReference>
<evidence type="ECO:0000256" key="5">
    <source>
        <dbReference type="ARBA" id="ARBA00038437"/>
    </source>
</evidence>
<protein>
    <submittedName>
        <fullName evidence="11">ATP-dependent RNA helicase DbpA</fullName>
        <ecNumber evidence="11">3.6.4.13</ecNumber>
    </submittedName>
</protein>
<dbReference type="InterPro" id="IPR000629">
    <property type="entry name" value="RNA-helicase_DEAD-box_CS"/>
</dbReference>
<keyword evidence="2 7" id="KW-0378">Hydrolase</keyword>
<feature type="domain" description="Helicase C-terminal" evidence="9">
    <location>
        <begin position="236"/>
        <end position="391"/>
    </location>
</feature>
<dbReference type="SMART" id="SM00490">
    <property type="entry name" value="HELICc"/>
    <property type="match status" value="1"/>
</dbReference>
<dbReference type="InterPro" id="IPR005580">
    <property type="entry name" value="DbpA/CsdA_RNA-bd_dom"/>
</dbReference>
<dbReference type="PROSITE" id="PS51195">
    <property type="entry name" value="Q_MOTIF"/>
    <property type="match status" value="1"/>
</dbReference>
<dbReference type="PROSITE" id="PS51194">
    <property type="entry name" value="HELICASE_CTER"/>
    <property type="match status" value="1"/>
</dbReference>
<dbReference type="InterPro" id="IPR011545">
    <property type="entry name" value="DEAD/DEAH_box_helicase_dom"/>
</dbReference>
<dbReference type="InterPro" id="IPR012677">
    <property type="entry name" value="Nucleotide-bd_a/b_plait_sf"/>
</dbReference>
<dbReference type="CDD" id="cd18787">
    <property type="entry name" value="SF2_C_DEAD"/>
    <property type="match status" value="1"/>
</dbReference>
<comment type="similarity">
    <text evidence="5 7">Belongs to the DEAD box helicase family.</text>
</comment>
<dbReference type="InterPro" id="IPR014001">
    <property type="entry name" value="Helicase_ATP-bd"/>
</dbReference>
<keyword evidence="4 7" id="KW-0067">ATP-binding</keyword>
<dbReference type="InterPro" id="IPR001650">
    <property type="entry name" value="Helicase_C-like"/>
</dbReference>
<dbReference type="PROSITE" id="PS51192">
    <property type="entry name" value="HELICASE_ATP_BIND_1"/>
    <property type="match status" value="1"/>
</dbReference>
<feature type="domain" description="DEAD-box RNA helicase Q" evidence="10">
    <location>
        <begin position="8"/>
        <end position="36"/>
    </location>
</feature>
<dbReference type="Pfam" id="PF00270">
    <property type="entry name" value="DEAD"/>
    <property type="match status" value="1"/>
</dbReference>
<dbReference type="Gene3D" id="3.30.70.330">
    <property type="match status" value="1"/>
</dbReference>
<evidence type="ECO:0000313" key="12">
    <source>
        <dbReference type="Proteomes" id="UP001620597"/>
    </source>
</evidence>
<evidence type="ECO:0000256" key="3">
    <source>
        <dbReference type="ARBA" id="ARBA00022806"/>
    </source>
</evidence>
<evidence type="ECO:0000256" key="4">
    <source>
        <dbReference type="ARBA" id="ARBA00022840"/>
    </source>
</evidence>
<accession>A0ABW8NEP5</accession>
<dbReference type="EC" id="3.6.4.13" evidence="11"/>
<dbReference type="Proteomes" id="UP001620597">
    <property type="component" value="Unassembled WGS sequence"/>
</dbReference>
<proteinExistence type="inferred from homology"/>
<evidence type="ECO:0000313" key="11">
    <source>
        <dbReference type="EMBL" id="MFK4751255.1"/>
    </source>
</evidence>
<dbReference type="PANTHER" id="PTHR47959">
    <property type="entry name" value="ATP-DEPENDENT RNA HELICASE RHLE-RELATED"/>
    <property type="match status" value="1"/>
</dbReference>
<dbReference type="CDD" id="cd00268">
    <property type="entry name" value="DEADc"/>
    <property type="match status" value="1"/>
</dbReference>
<organism evidence="11 12">
    <name type="scientific">Oceanobacter antarcticus</name>
    <dbReference type="NCBI Taxonomy" id="3133425"/>
    <lineage>
        <taxon>Bacteria</taxon>
        <taxon>Pseudomonadati</taxon>
        <taxon>Pseudomonadota</taxon>
        <taxon>Gammaproteobacteria</taxon>
        <taxon>Oceanospirillales</taxon>
        <taxon>Oceanospirillaceae</taxon>
        <taxon>Oceanobacter</taxon>
    </lineage>
</organism>
<evidence type="ECO:0000259" key="8">
    <source>
        <dbReference type="PROSITE" id="PS51192"/>
    </source>
</evidence>
<dbReference type="PANTHER" id="PTHR47959:SF1">
    <property type="entry name" value="ATP-DEPENDENT RNA HELICASE DBPA"/>
    <property type="match status" value="1"/>
</dbReference>
<evidence type="ECO:0000259" key="9">
    <source>
        <dbReference type="PROSITE" id="PS51194"/>
    </source>
</evidence>
<evidence type="ECO:0000256" key="7">
    <source>
        <dbReference type="RuleBase" id="RU000492"/>
    </source>
</evidence>
<keyword evidence="12" id="KW-1185">Reference proteome</keyword>
<dbReference type="PROSITE" id="PS00039">
    <property type="entry name" value="DEAD_ATP_HELICASE"/>
    <property type="match status" value="1"/>
</dbReference>
<dbReference type="Pfam" id="PF00271">
    <property type="entry name" value="Helicase_C"/>
    <property type="match status" value="1"/>
</dbReference>
<dbReference type="EMBL" id="JBBKTX010000002">
    <property type="protein sequence ID" value="MFK4751255.1"/>
    <property type="molecule type" value="Genomic_DNA"/>
</dbReference>
<keyword evidence="1 7" id="KW-0547">Nucleotide-binding</keyword>
<gene>
    <name evidence="11" type="primary">dbpA</name>
    <name evidence="11" type="ORF">WG929_02430</name>
</gene>
<dbReference type="InterPro" id="IPR050079">
    <property type="entry name" value="DEAD_box_RNA_helicase"/>
</dbReference>
<evidence type="ECO:0000259" key="10">
    <source>
        <dbReference type="PROSITE" id="PS51195"/>
    </source>
</evidence>
<dbReference type="Pfam" id="PF03880">
    <property type="entry name" value="DbpA"/>
    <property type="match status" value="1"/>
</dbReference>
<evidence type="ECO:0000256" key="2">
    <source>
        <dbReference type="ARBA" id="ARBA00022801"/>
    </source>
</evidence>
<dbReference type="Gene3D" id="3.40.50.300">
    <property type="entry name" value="P-loop containing nucleotide triphosphate hydrolases"/>
    <property type="match status" value="2"/>
</dbReference>
<dbReference type="InterPro" id="IPR044742">
    <property type="entry name" value="DEAD/DEAH_RhlB"/>
</dbReference>
<dbReference type="InterPro" id="IPR027417">
    <property type="entry name" value="P-loop_NTPase"/>
</dbReference>
<evidence type="ECO:0000256" key="1">
    <source>
        <dbReference type="ARBA" id="ARBA00022741"/>
    </source>
</evidence>
<comment type="caution">
    <text evidence="11">The sequence shown here is derived from an EMBL/GenBank/DDBJ whole genome shotgun (WGS) entry which is preliminary data.</text>
</comment>
<reference evidence="11 12" key="1">
    <citation type="submission" date="2024-03" db="EMBL/GenBank/DDBJ databases">
        <title>High-quality draft genome sequence of Oceanobacter sp. wDCs-4.</title>
        <authorList>
            <person name="Dong C."/>
        </authorList>
    </citation>
    <scope>NUCLEOTIDE SEQUENCE [LARGE SCALE GENOMIC DNA]</scope>
    <source>
        <strain evidence="12">wDCs-4</strain>
    </source>
</reference>
<dbReference type="SUPFAM" id="SSF52540">
    <property type="entry name" value="P-loop containing nucleoside triphosphate hydrolases"/>
    <property type="match status" value="1"/>
</dbReference>
<dbReference type="InterPro" id="IPR014014">
    <property type="entry name" value="RNA_helicase_DEAD_Q_motif"/>
</dbReference>
<sequence length="463" mass="50554">MTESTPTSEFETLPLPAEQIDNLRAMGYTTMTAIQKLALPLALDGRDLIAQAKTGSGKTASFAIPLLTKINPRFFGVQGLVLCPTRELATQVATEIRKLARYLANIKVVVLSGGVSIGPQIGSLEHGAHIVVGTPGRLKDHLRKNTLDISQVHTLVLDEADRMLDMGFSDDIQHIIGHTPEDRQTLLFSATYPNNIQKLSAQYQQTPEIIKVESTHTSNSIDQRFILCDRHQRPAALERVLAHFNIQQAVVFCNTKQSTEEIAQQLTSLGFIARAINGDLEQRDRDAILTQFKQGSANFLVATDVAARGLDVDDLPAVINVEVPREIEVYTHRIGRTGRAGKEGIAITLLADSEDHKRKALNHQQDIEIPCIAIDELSRSEPVPVLPEFATLCIAAGRKHKMRPGDVLGALTAPGGIQGSQVGKIHVLDMVSYVAVARTAARQAVDVLNKGRVKGKTIKARKL</sequence>
<feature type="short sequence motif" description="Q motif" evidence="6">
    <location>
        <begin position="8"/>
        <end position="36"/>
    </location>
</feature>
<dbReference type="GO" id="GO:0003724">
    <property type="term" value="F:RNA helicase activity"/>
    <property type="evidence" value="ECO:0007669"/>
    <property type="project" value="UniProtKB-EC"/>
</dbReference>